<evidence type="ECO:0008006" key="5">
    <source>
        <dbReference type="Google" id="ProtNLM"/>
    </source>
</evidence>
<evidence type="ECO:0000256" key="1">
    <source>
        <dbReference type="SAM" id="MobiDB-lite"/>
    </source>
</evidence>
<proteinExistence type="predicted"/>
<evidence type="ECO:0000313" key="4">
    <source>
        <dbReference type="Proteomes" id="UP000501179"/>
    </source>
</evidence>
<feature type="region of interest" description="Disordered" evidence="1">
    <location>
        <begin position="1"/>
        <end position="25"/>
    </location>
</feature>
<name>A0A6G9H2K3_9ACTN</name>
<keyword evidence="2" id="KW-0812">Transmembrane</keyword>
<dbReference type="Proteomes" id="UP000501179">
    <property type="component" value="Chromosome"/>
</dbReference>
<keyword evidence="2" id="KW-1133">Transmembrane helix</keyword>
<feature type="transmembrane region" description="Helical" evidence="2">
    <location>
        <begin position="104"/>
        <end position="130"/>
    </location>
</feature>
<protein>
    <recommendedName>
        <fullName evidence="5">DoxX family membrane protein</fullName>
    </recommendedName>
</protein>
<gene>
    <name evidence="3" type="ORF">HA039_22960</name>
</gene>
<dbReference type="RefSeq" id="WP_167032945.1">
    <property type="nucleotide sequence ID" value="NZ_CP050177.1"/>
</dbReference>
<sequence>MATLTRPPAPGPLGSTRTPHPSSPGLRRLHGAAVVRIGFGLLWAADATFKWLPGFIHGQTIGADLGAAATVHTPVIHQWLDFWNTVGSAHPMLFAVGTAIVESLIALGLIFGAFSNLVFVGSAIFSLGIWSSAEAFGLPWSPGTTDPGTSIGYVFASLALFYAVAGATWSLDSRIRPKLGRLRRLSSRVPEAAEPTGIDA</sequence>
<keyword evidence="2" id="KW-0472">Membrane</keyword>
<keyword evidence="4" id="KW-1185">Reference proteome</keyword>
<reference evidence="3 4" key="1">
    <citation type="submission" date="2020-03" db="EMBL/GenBank/DDBJ databases">
        <title>A novel species.</title>
        <authorList>
            <person name="Gao J."/>
        </authorList>
    </citation>
    <scope>NUCLEOTIDE SEQUENCE [LARGE SCALE GENOMIC DNA]</scope>
    <source>
        <strain evidence="3 4">QMT-12</strain>
    </source>
</reference>
<feature type="transmembrane region" description="Helical" evidence="2">
    <location>
        <begin position="150"/>
        <end position="171"/>
    </location>
</feature>
<evidence type="ECO:0000256" key="2">
    <source>
        <dbReference type="SAM" id="Phobius"/>
    </source>
</evidence>
<accession>A0A6G9H2K3</accession>
<organism evidence="3 4">
    <name type="scientific">Streptomyces liangshanensis</name>
    <dbReference type="NCBI Taxonomy" id="2717324"/>
    <lineage>
        <taxon>Bacteria</taxon>
        <taxon>Bacillati</taxon>
        <taxon>Actinomycetota</taxon>
        <taxon>Actinomycetes</taxon>
        <taxon>Kitasatosporales</taxon>
        <taxon>Streptomycetaceae</taxon>
        <taxon>Streptomyces</taxon>
    </lineage>
</organism>
<dbReference type="EMBL" id="CP050177">
    <property type="protein sequence ID" value="QIQ04758.1"/>
    <property type="molecule type" value="Genomic_DNA"/>
</dbReference>
<dbReference type="KEGG" id="slia:HA039_22960"/>
<evidence type="ECO:0000313" key="3">
    <source>
        <dbReference type="EMBL" id="QIQ04758.1"/>
    </source>
</evidence>
<dbReference type="AlphaFoldDB" id="A0A6G9H2K3"/>